<reference evidence="1 2" key="2">
    <citation type="journal article" date="2022" name="Mol. Ecol. Resour.">
        <title>The genomes of chicory, endive, great burdock and yacon provide insights into Asteraceae paleo-polyploidization history and plant inulin production.</title>
        <authorList>
            <person name="Fan W."/>
            <person name="Wang S."/>
            <person name="Wang H."/>
            <person name="Wang A."/>
            <person name="Jiang F."/>
            <person name="Liu H."/>
            <person name="Zhao H."/>
            <person name="Xu D."/>
            <person name="Zhang Y."/>
        </authorList>
    </citation>
    <scope>NUCLEOTIDE SEQUENCE [LARGE SCALE GENOMIC DNA]</scope>
    <source>
        <strain evidence="2">cv. Niubang</strain>
    </source>
</reference>
<dbReference type="EMBL" id="CM042048">
    <property type="protein sequence ID" value="KAI3758039.1"/>
    <property type="molecule type" value="Genomic_DNA"/>
</dbReference>
<keyword evidence="2" id="KW-1185">Reference proteome</keyword>
<comment type="caution">
    <text evidence="1">The sequence shown here is derived from an EMBL/GenBank/DDBJ whole genome shotgun (WGS) entry which is preliminary data.</text>
</comment>
<proteinExistence type="predicted"/>
<gene>
    <name evidence="1" type="ORF">L6452_05586</name>
</gene>
<dbReference type="Proteomes" id="UP001055879">
    <property type="component" value="Linkage Group LG02"/>
</dbReference>
<evidence type="ECO:0000313" key="2">
    <source>
        <dbReference type="Proteomes" id="UP001055879"/>
    </source>
</evidence>
<accession>A0ACB9EGJ0</accession>
<reference evidence="2" key="1">
    <citation type="journal article" date="2022" name="Mol. Ecol. Resour.">
        <title>The genomes of chicory, endive, great burdock and yacon provide insights into Asteraceae palaeo-polyploidization history and plant inulin production.</title>
        <authorList>
            <person name="Fan W."/>
            <person name="Wang S."/>
            <person name="Wang H."/>
            <person name="Wang A."/>
            <person name="Jiang F."/>
            <person name="Liu H."/>
            <person name="Zhao H."/>
            <person name="Xu D."/>
            <person name="Zhang Y."/>
        </authorList>
    </citation>
    <scope>NUCLEOTIDE SEQUENCE [LARGE SCALE GENOMIC DNA]</scope>
    <source>
        <strain evidence="2">cv. Niubang</strain>
    </source>
</reference>
<protein>
    <submittedName>
        <fullName evidence="1">Uncharacterized protein</fullName>
    </submittedName>
</protein>
<name>A0ACB9EGJ0_ARCLA</name>
<evidence type="ECO:0000313" key="1">
    <source>
        <dbReference type="EMBL" id="KAI3758039.1"/>
    </source>
</evidence>
<organism evidence="1 2">
    <name type="scientific">Arctium lappa</name>
    <name type="common">Greater burdock</name>
    <name type="synonym">Lappa major</name>
    <dbReference type="NCBI Taxonomy" id="4217"/>
    <lineage>
        <taxon>Eukaryota</taxon>
        <taxon>Viridiplantae</taxon>
        <taxon>Streptophyta</taxon>
        <taxon>Embryophyta</taxon>
        <taxon>Tracheophyta</taxon>
        <taxon>Spermatophyta</taxon>
        <taxon>Magnoliopsida</taxon>
        <taxon>eudicotyledons</taxon>
        <taxon>Gunneridae</taxon>
        <taxon>Pentapetalae</taxon>
        <taxon>asterids</taxon>
        <taxon>campanulids</taxon>
        <taxon>Asterales</taxon>
        <taxon>Asteraceae</taxon>
        <taxon>Carduoideae</taxon>
        <taxon>Cardueae</taxon>
        <taxon>Arctiinae</taxon>
        <taxon>Arctium</taxon>
    </lineage>
</organism>
<sequence length="87" mass="9162">MFRCVTVILCDLVDGYQKAVCVYGPMQMRSTFLDEWSGVANGGFIGKGRETGIVENQSGGGASTSMTCFGERGGKRVDSPEKGEGSG</sequence>